<organism evidence="1 2">
    <name type="scientific">Protea cynaroides</name>
    <dbReference type="NCBI Taxonomy" id="273540"/>
    <lineage>
        <taxon>Eukaryota</taxon>
        <taxon>Viridiplantae</taxon>
        <taxon>Streptophyta</taxon>
        <taxon>Embryophyta</taxon>
        <taxon>Tracheophyta</taxon>
        <taxon>Spermatophyta</taxon>
        <taxon>Magnoliopsida</taxon>
        <taxon>Proteales</taxon>
        <taxon>Proteaceae</taxon>
        <taxon>Protea</taxon>
    </lineage>
</organism>
<proteinExistence type="predicted"/>
<reference evidence="1" key="1">
    <citation type="journal article" date="2023" name="Plant J.">
        <title>The genome of the king protea, Protea cynaroides.</title>
        <authorList>
            <person name="Chang J."/>
            <person name="Duong T.A."/>
            <person name="Schoeman C."/>
            <person name="Ma X."/>
            <person name="Roodt D."/>
            <person name="Barker N."/>
            <person name="Li Z."/>
            <person name="Van de Peer Y."/>
            <person name="Mizrachi E."/>
        </authorList>
    </citation>
    <scope>NUCLEOTIDE SEQUENCE</scope>
    <source>
        <tissue evidence="1">Young leaves</tissue>
    </source>
</reference>
<comment type="caution">
    <text evidence="1">The sequence shown here is derived from an EMBL/GenBank/DDBJ whole genome shotgun (WGS) entry which is preliminary data.</text>
</comment>
<dbReference type="AlphaFoldDB" id="A0A9Q0GZL9"/>
<evidence type="ECO:0000313" key="2">
    <source>
        <dbReference type="Proteomes" id="UP001141806"/>
    </source>
</evidence>
<evidence type="ECO:0000313" key="1">
    <source>
        <dbReference type="EMBL" id="KAJ4955553.1"/>
    </source>
</evidence>
<name>A0A9Q0GZL9_9MAGN</name>
<protein>
    <submittedName>
        <fullName evidence="1">Uncharacterized protein</fullName>
    </submittedName>
</protein>
<accession>A0A9Q0GZL9</accession>
<dbReference type="EMBL" id="JAMYWD010000011">
    <property type="protein sequence ID" value="KAJ4955553.1"/>
    <property type="molecule type" value="Genomic_DNA"/>
</dbReference>
<gene>
    <name evidence="1" type="ORF">NE237_012336</name>
</gene>
<sequence length="164" mass="18897">MNKNYIDEDERYIKFEFCGTVYSEPKPQRILDDKIRYYNKYYHSGPPFSQVQCNLNEKAVELIESRVLLSLNLPGASPLAAPASRIINESLGKDCAFTYNSYCFIGKIWCDCGDFRFNDAVENFFNQTQRGSNCFVDEMGTTFFVLSDFVDGYTNVDKTVPKFI</sequence>
<dbReference type="Proteomes" id="UP001141806">
    <property type="component" value="Unassembled WGS sequence"/>
</dbReference>
<keyword evidence="2" id="KW-1185">Reference proteome</keyword>